<organism evidence="7 8">
    <name type="scientific">Algoriphagus locisalis</name>
    <dbReference type="NCBI Taxonomy" id="305507"/>
    <lineage>
        <taxon>Bacteria</taxon>
        <taxon>Pseudomonadati</taxon>
        <taxon>Bacteroidota</taxon>
        <taxon>Cytophagia</taxon>
        <taxon>Cytophagales</taxon>
        <taxon>Cyclobacteriaceae</taxon>
        <taxon>Algoriphagus</taxon>
    </lineage>
</organism>
<evidence type="ECO:0000256" key="1">
    <source>
        <dbReference type="ARBA" id="ARBA00000085"/>
    </source>
</evidence>
<dbReference type="OrthoDB" id="9811889at2"/>
<dbReference type="RefSeq" id="WP_139235802.1">
    <property type="nucleotide sequence ID" value="NZ_FPBF01000001.1"/>
</dbReference>
<evidence type="ECO:0000256" key="4">
    <source>
        <dbReference type="ARBA" id="ARBA00022679"/>
    </source>
</evidence>
<dbReference type="Gene3D" id="3.30.565.10">
    <property type="entry name" value="Histidine kinase-like ATPase, C-terminal domain"/>
    <property type="match status" value="1"/>
</dbReference>
<dbReference type="InterPro" id="IPR036097">
    <property type="entry name" value="HisK_dim/P_sf"/>
</dbReference>
<dbReference type="EC" id="2.7.13.3" evidence="2"/>
<keyword evidence="4" id="KW-0808">Transferase</keyword>
<proteinExistence type="predicted"/>
<dbReference type="PANTHER" id="PTHR43047">
    <property type="entry name" value="TWO-COMPONENT HISTIDINE PROTEIN KINASE"/>
    <property type="match status" value="1"/>
</dbReference>
<evidence type="ECO:0000256" key="2">
    <source>
        <dbReference type="ARBA" id="ARBA00012438"/>
    </source>
</evidence>
<dbReference type="InterPro" id="IPR003018">
    <property type="entry name" value="GAF"/>
</dbReference>
<reference evidence="8" key="1">
    <citation type="submission" date="2016-10" db="EMBL/GenBank/DDBJ databases">
        <authorList>
            <person name="Varghese N."/>
            <person name="Submissions S."/>
        </authorList>
    </citation>
    <scope>NUCLEOTIDE SEQUENCE [LARGE SCALE GENOMIC DNA]</scope>
    <source>
        <strain evidence="8">DSM 23445</strain>
    </source>
</reference>
<dbReference type="SMART" id="SM00387">
    <property type="entry name" value="HATPase_c"/>
    <property type="match status" value="1"/>
</dbReference>
<evidence type="ECO:0000259" key="6">
    <source>
        <dbReference type="PROSITE" id="PS50109"/>
    </source>
</evidence>
<dbReference type="Gene3D" id="1.10.287.130">
    <property type="match status" value="1"/>
</dbReference>
<dbReference type="PROSITE" id="PS50109">
    <property type="entry name" value="HIS_KIN"/>
    <property type="match status" value="1"/>
</dbReference>
<keyword evidence="5 7" id="KW-0418">Kinase</keyword>
<dbReference type="Pfam" id="PF02518">
    <property type="entry name" value="HATPase_c"/>
    <property type="match status" value="1"/>
</dbReference>
<keyword evidence="3" id="KW-0597">Phosphoprotein</keyword>
<evidence type="ECO:0000256" key="5">
    <source>
        <dbReference type="ARBA" id="ARBA00022777"/>
    </source>
</evidence>
<dbReference type="InterPro" id="IPR003661">
    <property type="entry name" value="HisK_dim/P_dom"/>
</dbReference>
<dbReference type="InterPro" id="IPR003594">
    <property type="entry name" value="HATPase_dom"/>
</dbReference>
<accession>A0A1I6XCJ8</accession>
<dbReference type="STRING" id="305507.SAMN04489724_0394"/>
<evidence type="ECO:0000313" key="8">
    <source>
        <dbReference type="Proteomes" id="UP000199673"/>
    </source>
</evidence>
<dbReference type="InterPro" id="IPR005467">
    <property type="entry name" value="His_kinase_dom"/>
</dbReference>
<dbReference type="AlphaFoldDB" id="A0A1I6XCJ8"/>
<comment type="catalytic activity">
    <reaction evidence="1">
        <text>ATP + protein L-histidine = ADP + protein N-phospho-L-histidine.</text>
        <dbReference type="EC" id="2.7.13.3"/>
    </reaction>
</comment>
<dbReference type="Pfam" id="PF00512">
    <property type="entry name" value="HisKA"/>
    <property type="match status" value="1"/>
</dbReference>
<name>A0A1I6XCJ8_9BACT</name>
<dbReference type="SUPFAM" id="SSF55781">
    <property type="entry name" value="GAF domain-like"/>
    <property type="match status" value="1"/>
</dbReference>
<dbReference type="PANTHER" id="PTHR43047:SF72">
    <property type="entry name" value="OSMOSENSING HISTIDINE PROTEIN KINASE SLN1"/>
    <property type="match status" value="1"/>
</dbReference>
<gene>
    <name evidence="7" type="ORF">SAMN04489724_0394</name>
</gene>
<evidence type="ECO:0000313" key="7">
    <source>
        <dbReference type="EMBL" id="SFT35841.1"/>
    </source>
</evidence>
<dbReference type="GO" id="GO:0000155">
    <property type="term" value="F:phosphorelay sensor kinase activity"/>
    <property type="evidence" value="ECO:0007669"/>
    <property type="project" value="InterPro"/>
</dbReference>
<keyword evidence="8" id="KW-1185">Reference proteome</keyword>
<dbReference type="Proteomes" id="UP000199673">
    <property type="component" value="Unassembled WGS sequence"/>
</dbReference>
<dbReference type="CDD" id="cd00082">
    <property type="entry name" value="HisKA"/>
    <property type="match status" value="1"/>
</dbReference>
<evidence type="ECO:0000256" key="3">
    <source>
        <dbReference type="ARBA" id="ARBA00022553"/>
    </source>
</evidence>
<dbReference type="Pfam" id="PF01590">
    <property type="entry name" value="GAF"/>
    <property type="match status" value="1"/>
</dbReference>
<dbReference type="SUPFAM" id="SSF55874">
    <property type="entry name" value="ATPase domain of HSP90 chaperone/DNA topoisomerase II/histidine kinase"/>
    <property type="match status" value="1"/>
</dbReference>
<dbReference type="SUPFAM" id="SSF47384">
    <property type="entry name" value="Homodimeric domain of signal transducing histidine kinase"/>
    <property type="match status" value="1"/>
</dbReference>
<dbReference type="EMBL" id="FPBF01000001">
    <property type="protein sequence ID" value="SFT35841.1"/>
    <property type="molecule type" value="Genomic_DNA"/>
</dbReference>
<sequence length="402" mass="45100">MIPNYTINSTDSERMHLLAQLDLDYSAIQTTFSNITELAAKISGCRISLLNFIDQNTQWSVASYGMDIHQTSRQDTICKFTLEGEKYDFEVLDLSDHSHFNNLQFIRSNPELKYYYGIPFYFDKRVALGTLCVMDNVSKPLSDEKKNLLKLVVKEIEERLLLLFNVSDLEEQLTQVERKKTKLAHDIRGPLGGIISLSEVVKSEGLKNSPEEMLEYFDAIHHSSSTMIELATDILTKNIKNGSTSKDKRLFDLYTLKEKVNQLYAPAALAKSIEFEVEVNDLNSEKKFPKTKLLQILGNLVSNSIKFTPAFGRIKVNLAITAKEHANLLRISIEDSGIGMDTMQIASIGRGESSSNLGTGSEHGFGLGLNFVRELIDQLNGEFHIDSDLGVGTTIKISIPFT</sequence>
<dbReference type="InterPro" id="IPR036890">
    <property type="entry name" value="HATPase_C_sf"/>
</dbReference>
<protein>
    <recommendedName>
        <fullName evidence="2">histidine kinase</fullName>
        <ecNumber evidence="2">2.7.13.3</ecNumber>
    </recommendedName>
</protein>
<dbReference type="PRINTS" id="PR00344">
    <property type="entry name" value="BCTRLSENSOR"/>
</dbReference>
<dbReference type="GO" id="GO:0005886">
    <property type="term" value="C:plasma membrane"/>
    <property type="evidence" value="ECO:0007669"/>
    <property type="project" value="TreeGrafter"/>
</dbReference>
<dbReference type="InterPro" id="IPR004358">
    <property type="entry name" value="Sig_transdc_His_kin-like_C"/>
</dbReference>
<dbReference type="GO" id="GO:0009927">
    <property type="term" value="F:histidine phosphotransfer kinase activity"/>
    <property type="evidence" value="ECO:0007669"/>
    <property type="project" value="TreeGrafter"/>
</dbReference>
<feature type="domain" description="Histidine kinase" evidence="6">
    <location>
        <begin position="182"/>
        <end position="402"/>
    </location>
</feature>